<dbReference type="InterPro" id="IPR023196">
    <property type="entry name" value="Phosducin_N_dom_sf"/>
</dbReference>
<dbReference type="GO" id="GO:0008277">
    <property type="term" value="P:regulation of G protein-coupled receptor signaling pathway"/>
    <property type="evidence" value="ECO:0007669"/>
    <property type="project" value="InterPro"/>
</dbReference>
<accession>A0A6A7FQ06</accession>
<dbReference type="Gene3D" id="1.10.168.10">
    <property type="entry name" value="Phosducin, domain 2"/>
    <property type="match status" value="1"/>
</dbReference>
<protein>
    <submittedName>
        <fullName evidence="5">Phosducin-like protein isoform X1</fullName>
    </submittedName>
</protein>
<dbReference type="Gene3D" id="3.40.30.10">
    <property type="entry name" value="Glutaredoxin"/>
    <property type="match status" value="1"/>
</dbReference>
<dbReference type="InterPro" id="IPR024253">
    <property type="entry name" value="Phosducin_thioredoxin-like_dom"/>
</dbReference>
<dbReference type="InterPro" id="IPR036249">
    <property type="entry name" value="Thioredoxin-like_sf"/>
</dbReference>
<dbReference type="CDD" id="cd02987">
    <property type="entry name" value="Phd_like_Phd"/>
    <property type="match status" value="1"/>
</dbReference>
<evidence type="ECO:0000313" key="5">
    <source>
        <dbReference type="EMBL" id="LAC20671.1"/>
    </source>
</evidence>
<feature type="domain" description="Phosducin" evidence="4">
    <location>
        <begin position="62"/>
        <end position="296"/>
    </location>
</feature>
<reference evidence="5" key="1">
    <citation type="submission" date="2017-11" db="EMBL/GenBank/DDBJ databases">
        <title>The sensing device of the deep-sea amphipod.</title>
        <authorList>
            <person name="Kobayashi H."/>
            <person name="Nagahama T."/>
            <person name="Arai W."/>
            <person name="Sasagawa Y."/>
            <person name="Umeda M."/>
            <person name="Hayashi T."/>
            <person name="Nikaido I."/>
            <person name="Watanabe H."/>
            <person name="Oguri K."/>
            <person name="Kitazato H."/>
            <person name="Fujioka K."/>
            <person name="Kido Y."/>
            <person name="Takami H."/>
        </authorList>
    </citation>
    <scope>NUCLEOTIDE SEQUENCE</scope>
    <source>
        <tissue evidence="5">Whole body</tissue>
    </source>
</reference>
<feature type="region of interest" description="Disordered" evidence="3">
    <location>
        <begin position="15"/>
        <end position="75"/>
    </location>
</feature>
<keyword evidence="2" id="KW-0597">Phosphoprotein</keyword>
<dbReference type="InterPro" id="IPR001200">
    <property type="entry name" value="Phosducin"/>
</dbReference>
<dbReference type="AlphaFoldDB" id="A0A6A7FQ06"/>
<feature type="compositionally biased region" description="Polar residues" evidence="3">
    <location>
        <begin position="55"/>
        <end position="71"/>
    </location>
</feature>
<evidence type="ECO:0000256" key="2">
    <source>
        <dbReference type="ARBA" id="ARBA00022553"/>
    </source>
</evidence>
<dbReference type="PRINTS" id="PR00677">
    <property type="entry name" value="PHOSDUCIN"/>
</dbReference>
<comment type="similarity">
    <text evidence="1">Belongs to the phosducin family.</text>
</comment>
<evidence type="ECO:0000259" key="4">
    <source>
        <dbReference type="Pfam" id="PF02114"/>
    </source>
</evidence>
<sequence length="304" mass="33244">MATLDDRLLGEKLHYYCSSSEDEDEQDGSSKSDNNESDEEEGANSSRVKGPAIDCSTQELRPWEGSSTNTGPKGVLKDWRTYKQMETEKRKEKERERMQLAKKLTLTCRSHLDDEKAAAAAAAVAESEDVDSLVDASVLEAYIAQRMQEMMEQALSSSGPQFGQVVQLRSSDEFLQAVDEEKQQVTVIVHLYRKEAGGCEAVSGCFACLVQDFKHVKFCELNASTAGLSSKFVGSGVPALLVYRGGSLIANFVRLTDSLGDDFYATDLESFLVEHGVLPDRSLVPSSCIYSSAAADDSDVSLDD</sequence>
<proteinExistence type="evidence at transcript level"/>
<dbReference type="PANTHER" id="PTHR46052:SF1">
    <property type="entry name" value="PHOSDUCIN-LIKE PROTEIN"/>
    <property type="match status" value="1"/>
</dbReference>
<dbReference type="InterPro" id="IPR051499">
    <property type="entry name" value="Phosducin-like_reg"/>
</dbReference>
<name>A0A6A7FQ06_9CRUS</name>
<evidence type="ECO:0000256" key="1">
    <source>
        <dbReference type="ARBA" id="ARBA00009686"/>
    </source>
</evidence>
<evidence type="ECO:0000256" key="3">
    <source>
        <dbReference type="SAM" id="MobiDB-lite"/>
    </source>
</evidence>
<dbReference type="EMBL" id="IACT01001317">
    <property type="protein sequence ID" value="LAC20671.1"/>
    <property type="molecule type" value="mRNA"/>
</dbReference>
<dbReference type="Pfam" id="PF02114">
    <property type="entry name" value="Phosducin"/>
    <property type="match status" value="1"/>
</dbReference>
<organism evidence="5">
    <name type="scientific">Hirondellea gigas</name>
    <dbReference type="NCBI Taxonomy" id="1518452"/>
    <lineage>
        <taxon>Eukaryota</taxon>
        <taxon>Metazoa</taxon>
        <taxon>Ecdysozoa</taxon>
        <taxon>Arthropoda</taxon>
        <taxon>Crustacea</taxon>
        <taxon>Multicrustacea</taxon>
        <taxon>Malacostraca</taxon>
        <taxon>Eumalacostraca</taxon>
        <taxon>Peracarida</taxon>
        <taxon>Amphipoda</taxon>
        <taxon>Amphilochidea</taxon>
        <taxon>Lysianassida</taxon>
        <taxon>Lysianassidira</taxon>
        <taxon>Lysianassoidea</taxon>
        <taxon>Lysianassidae</taxon>
        <taxon>Hirondellea</taxon>
    </lineage>
</organism>
<dbReference type="PANTHER" id="PTHR46052">
    <property type="entry name" value="PHOSDUCIN-LIKE PROTEIN"/>
    <property type="match status" value="1"/>
</dbReference>
<dbReference type="SUPFAM" id="SSF52833">
    <property type="entry name" value="Thioredoxin-like"/>
    <property type="match status" value="1"/>
</dbReference>